<dbReference type="AlphaFoldDB" id="X1M277"/>
<sequence>MKYLSKFAPIYLIYGNADYSNKKIRKLSKEIGKKLPLMTNDLKNISGVKIINNKIINFNSIKIGGLEYFVDNCWIKEFNVKDKKEIQEAKIDTIKGR</sequence>
<gene>
    <name evidence="1" type="ORF">S06H3_20190</name>
</gene>
<name>X1M277_9ZZZZ</name>
<proteinExistence type="predicted"/>
<organism evidence="1">
    <name type="scientific">marine sediment metagenome</name>
    <dbReference type="NCBI Taxonomy" id="412755"/>
    <lineage>
        <taxon>unclassified sequences</taxon>
        <taxon>metagenomes</taxon>
        <taxon>ecological metagenomes</taxon>
    </lineage>
</organism>
<comment type="caution">
    <text evidence="1">The sequence shown here is derived from an EMBL/GenBank/DDBJ whole genome shotgun (WGS) entry which is preliminary data.</text>
</comment>
<feature type="non-terminal residue" evidence="1">
    <location>
        <position position="97"/>
    </location>
</feature>
<protein>
    <submittedName>
        <fullName evidence="1">Uncharacterized protein</fullName>
    </submittedName>
</protein>
<evidence type="ECO:0000313" key="1">
    <source>
        <dbReference type="EMBL" id="GAI12176.1"/>
    </source>
</evidence>
<reference evidence="1" key="1">
    <citation type="journal article" date="2014" name="Front. Microbiol.">
        <title>High frequency of phylogenetically diverse reductive dehalogenase-homologous genes in deep subseafloor sedimentary metagenomes.</title>
        <authorList>
            <person name="Kawai M."/>
            <person name="Futagami T."/>
            <person name="Toyoda A."/>
            <person name="Takaki Y."/>
            <person name="Nishi S."/>
            <person name="Hori S."/>
            <person name="Arai W."/>
            <person name="Tsubouchi T."/>
            <person name="Morono Y."/>
            <person name="Uchiyama I."/>
            <person name="Ito T."/>
            <person name="Fujiyama A."/>
            <person name="Inagaki F."/>
            <person name="Takami H."/>
        </authorList>
    </citation>
    <scope>NUCLEOTIDE SEQUENCE</scope>
    <source>
        <strain evidence="1">Expedition CK06-06</strain>
    </source>
</reference>
<accession>X1M277</accession>
<dbReference type="EMBL" id="BARV01010428">
    <property type="protein sequence ID" value="GAI12176.1"/>
    <property type="molecule type" value="Genomic_DNA"/>
</dbReference>